<evidence type="ECO:0000313" key="3">
    <source>
        <dbReference type="Proteomes" id="UP000486534"/>
    </source>
</evidence>
<evidence type="ECO:0000256" key="1">
    <source>
        <dbReference type="SAM" id="MobiDB-lite"/>
    </source>
</evidence>
<reference evidence="2 3" key="1">
    <citation type="submission" date="2019-10" db="EMBL/GenBank/DDBJ databases">
        <title>Pseudomonas dajingensis sp. nov., isolated from the profound head ulcers of farmed Murray cod (Maccullochella peelii peelii).</title>
        <authorList>
            <person name="Liu Y."/>
        </authorList>
    </citation>
    <scope>NUCLEOTIDE SEQUENCE [LARGE SCALE GENOMIC DNA]</scope>
    <source>
        <strain evidence="2 3">MC042</strain>
    </source>
</reference>
<gene>
    <name evidence="2" type="ORF">GDH07_04605</name>
</gene>
<proteinExistence type="predicted"/>
<dbReference type="AlphaFoldDB" id="A0A7X1U2S0"/>
<feature type="region of interest" description="Disordered" evidence="1">
    <location>
        <begin position="115"/>
        <end position="137"/>
    </location>
</feature>
<accession>A0A7X1U2S0</accession>
<dbReference type="Proteomes" id="UP000486534">
    <property type="component" value="Unassembled WGS sequence"/>
</dbReference>
<evidence type="ECO:0008006" key="4">
    <source>
        <dbReference type="Google" id="ProtNLM"/>
    </source>
</evidence>
<protein>
    <recommendedName>
        <fullName evidence="4">Phage tail protein</fullName>
    </recommendedName>
</protein>
<comment type="caution">
    <text evidence="2">The sequence shown here is derived from an EMBL/GenBank/DDBJ whole genome shotgun (WGS) entry which is preliminary data.</text>
</comment>
<name>A0A7X1U2S0_9PSED</name>
<dbReference type="EMBL" id="WHUV01000001">
    <property type="protein sequence ID" value="MQA52607.1"/>
    <property type="molecule type" value="Genomic_DNA"/>
</dbReference>
<organism evidence="2 3">
    <name type="scientific">Pseudomonas piscis</name>
    <dbReference type="NCBI Taxonomy" id="2614538"/>
    <lineage>
        <taxon>Bacteria</taxon>
        <taxon>Pseudomonadati</taxon>
        <taxon>Pseudomonadota</taxon>
        <taxon>Gammaproteobacteria</taxon>
        <taxon>Pseudomonadales</taxon>
        <taxon>Pseudomonadaceae</taxon>
        <taxon>Pseudomonas</taxon>
    </lineage>
</organism>
<evidence type="ECO:0000313" key="2">
    <source>
        <dbReference type="EMBL" id="MQA52607.1"/>
    </source>
</evidence>
<sequence length="137" mass="15032">MGGLGMKAIIEQGVVTALVSGDIDGGVELPPGLAVTVGWRYQDELFSPAPDSLGAEPQQPLLQAERDWRRTTLARTDWLVARHRDELDADAPATLGRKQFAKLLAYRQALRDWPASAGESQTQARPEPPKWLAKLPH</sequence>